<dbReference type="EMBL" id="QMKK01000056">
    <property type="protein sequence ID" value="RAX37904.1"/>
    <property type="molecule type" value="Genomic_DNA"/>
</dbReference>
<comment type="subcellular location">
    <subcellularLocation>
        <location evidence="1 5">Cell membrane</location>
        <topology evidence="1 5">Multi-pass membrane protein</topology>
    </subcellularLocation>
</comment>
<feature type="transmembrane region" description="Helical" evidence="5">
    <location>
        <begin position="100"/>
        <end position="120"/>
    </location>
</feature>
<evidence type="ECO:0000313" key="7">
    <source>
        <dbReference type="EMBL" id="RAX37904.1"/>
    </source>
</evidence>
<comment type="caution">
    <text evidence="7">The sequence shown here is derived from an EMBL/GenBank/DDBJ whole genome shotgun (WGS) entry which is preliminary data.</text>
</comment>
<gene>
    <name evidence="7" type="ORF">DQ393_29925</name>
</gene>
<dbReference type="GO" id="GO:0055085">
    <property type="term" value="P:transmembrane transport"/>
    <property type="evidence" value="ECO:0007669"/>
    <property type="project" value="InterPro"/>
</dbReference>
<dbReference type="SUPFAM" id="SSF161098">
    <property type="entry name" value="MetI-like"/>
    <property type="match status" value="1"/>
</dbReference>
<dbReference type="InterPro" id="IPR035906">
    <property type="entry name" value="MetI-like_sf"/>
</dbReference>
<dbReference type="RefSeq" id="WP_112345336.1">
    <property type="nucleotide sequence ID" value="NZ_QMKK01000056.1"/>
</dbReference>
<dbReference type="AlphaFoldDB" id="A0A329Y788"/>
<evidence type="ECO:0000259" key="6">
    <source>
        <dbReference type="PROSITE" id="PS50928"/>
    </source>
</evidence>
<comment type="similarity">
    <text evidence="5">Belongs to the binding-protein-dependent transport system permease family.</text>
</comment>
<reference evidence="7 8" key="1">
    <citation type="submission" date="2018-06" db="EMBL/GenBank/DDBJ databases">
        <title>Whole Genome Sequence of an efficient microsymbiont, Rhizobium tropici.</title>
        <authorList>
            <person name="Srinivasan R."/>
            <person name="Singh H.V."/>
            <person name="Srivastava R."/>
            <person name="Kumari B."/>
            <person name="Radhakrishna A."/>
        </authorList>
    </citation>
    <scope>NUCLEOTIDE SEQUENCE [LARGE SCALE GENOMIC DNA]</scope>
    <source>
        <strain evidence="7 8">IGFRI Rhizo-19</strain>
    </source>
</reference>
<feature type="transmembrane region" description="Helical" evidence="5">
    <location>
        <begin position="29"/>
        <end position="50"/>
    </location>
</feature>
<proteinExistence type="inferred from homology"/>
<dbReference type="PANTHER" id="PTHR43879">
    <property type="entry name" value="ABC TRANSPORTER PERMEASE PROTEIN"/>
    <property type="match status" value="1"/>
</dbReference>
<evidence type="ECO:0000313" key="8">
    <source>
        <dbReference type="Proteomes" id="UP000251205"/>
    </source>
</evidence>
<feature type="transmembrane region" description="Helical" evidence="5">
    <location>
        <begin position="271"/>
        <end position="293"/>
    </location>
</feature>
<organism evidence="7 8">
    <name type="scientific">Rhizobium tropici</name>
    <dbReference type="NCBI Taxonomy" id="398"/>
    <lineage>
        <taxon>Bacteria</taxon>
        <taxon>Pseudomonadati</taxon>
        <taxon>Pseudomonadota</taxon>
        <taxon>Alphaproteobacteria</taxon>
        <taxon>Hyphomicrobiales</taxon>
        <taxon>Rhizobiaceae</taxon>
        <taxon>Rhizobium/Agrobacterium group</taxon>
        <taxon>Rhizobium</taxon>
    </lineage>
</organism>
<feature type="transmembrane region" description="Helical" evidence="5">
    <location>
        <begin position="164"/>
        <end position="183"/>
    </location>
</feature>
<protein>
    <submittedName>
        <fullName evidence="7">Carbohydrate ABC transporter permease</fullName>
    </submittedName>
</protein>
<dbReference type="PROSITE" id="PS50928">
    <property type="entry name" value="ABC_TM1"/>
    <property type="match status" value="1"/>
</dbReference>
<dbReference type="OrthoDB" id="9815445at2"/>
<feature type="domain" description="ABC transmembrane type-1" evidence="6">
    <location>
        <begin position="96"/>
        <end position="288"/>
    </location>
</feature>
<keyword evidence="5" id="KW-0813">Transport</keyword>
<feature type="transmembrane region" description="Helical" evidence="5">
    <location>
        <begin position="132"/>
        <end position="152"/>
    </location>
</feature>
<dbReference type="CDD" id="cd06261">
    <property type="entry name" value="TM_PBP2"/>
    <property type="match status" value="1"/>
</dbReference>
<dbReference type="Proteomes" id="UP000251205">
    <property type="component" value="Unassembled WGS sequence"/>
</dbReference>
<dbReference type="InterPro" id="IPR000515">
    <property type="entry name" value="MetI-like"/>
</dbReference>
<evidence type="ECO:0000256" key="5">
    <source>
        <dbReference type="RuleBase" id="RU363032"/>
    </source>
</evidence>
<evidence type="ECO:0000256" key="2">
    <source>
        <dbReference type="ARBA" id="ARBA00022692"/>
    </source>
</evidence>
<keyword evidence="2 5" id="KW-0812">Transmembrane</keyword>
<dbReference type="GO" id="GO:0005886">
    <property type="term" value="C:plasma membrane"/>
    <property type="evidence" value="ECO:0007669"/>
    <property type="project" value="UniProtKB-SubCell"/>
</dbReference>
<evidence type="ECO:0000256" key="3">
    <source>
        <dbReference type="ARBA" id="ARBA00022989"/>
    </source>
</evidence>
<accession>A0A329Y788</accession>
<dbReference type="PANTHER" id="PTHR43879:SF1">
    <property type="entry name" value="GLUCOSE IMPORT SYSTEM PERMEASE PROTEIN GLCU"/>
    <property type="match status" value="1"/>
</dbReference>
<evidence type="ECO:0000256" key="4">
    <source>
        <dbReference type="ARBA" id="ARBA00023136"/>
    </source>
</evidence>
<keyword evidence="3 5" id="KW-1133">Transmembrane helix</keyword>
<dbReference type="Pfam" id="PF00528">
    <property type="entry name" value="BPD_transp_1"/>
    <property type="match status" value="1"/>
</dbReference>
<sequence length="303" mass="32789">MSLRLDAESAAILSKGTDIKVTRVLGRGFIYGCLIIAAAVFLAPLVSMIFTSLKSMDEIRSGNILSFPKEITFEAWKHVWDSACIGVTCGGLKGYFGNSFLIVVPATLLSVGFGALNGYIFANWRFRGDNILFGLVLFGCFIPLQIVLIPMAGLLGQLKLAGTIPGLVLVHVVYGICFTTMFFRNYFVTVPAEIFKAARIDGAGFWAVFFRILLPISWPIVMVSIIWQFTGVWNDFLFGVSFAAGSSQPVTVALNNLVNTSTGTKAYNEDMAAAMIAALPTIIIYVAAGRYFLRGLMAGAVKG</sequence>
<feature type="transmembrane region" description="Helical" evidence="5">
    <location>
        <begin position="204"/>
        <end position="227"/>
    </location>
</feature>
<name>A0A329Y788_RHITR</name>
<dbReference type="Gene3D" id="1.10.3720.10">
    <property type="entry name" value="MetI-like"/>
    <property type="match status" value="1"/>
</dbReference>
<keyword evidence="4 5" id="KW-0472">Membrane</keyword>
<evidence type="ECO:0000256" key="1">
    <source>
        <dbReference type="ARBA" id="ARBA00004651"/>
    </source>
</evidence>